<dbReference type="SUPFAM" id="SSF48350">
    <property type="entry name" value="GTPase activation domain, GAP"/>
    <property type="match status" value="1"/>
</dbReference>
<feature type="region of interest" description="Disordered" evidence="4">
    <location>
        <begin position="546"/>
        <end position="635"/>
    </location>
</feature>
<gene>
    <name evidence="7" type="ORF">WR25_17877</name>
</gene>
<dbReference type="GO" id="GO:0007264">
    <property type="term" value="P:small GTPase-mediated signal transduction"/>
    <property type="evidence" value="ECO:0007669"/>
    <property type="project" value="TreeGrafter"/>
</dbReference>
<feature type="region of interest" description="Disordered" evidence="4">
    <location>
        <begin position="431"/>
        <end position="455"/>
    </location>
</feature>
<sequence length="662" mass="75716">MDDRQIKGVLEKYMDRLSQLTGSIITCYPVLKFLEIDCRGNRFEPAEETSINVPAIAAAVVTKDFDPTHSSHLMLRIGDILSIIEMTSNVQSETTFWKAKLTISNRKMNDKEDPRLGFEVGYFPSYCVRLIDDKRLPTAVGTKQKNSSNTARRMTDILRSRVRRRAPVFGQDLIEHLRRTGREVPLILERCCEAIEKQGIVTGIYRQCGIQSNIQRLRAKFDLGAEPDLYEFGQRDIYSVSSLLKQYFRQLPNPLFTFQAYSNILKAFDAPAEDRSSRLRHEIEFMPAEHFHTSRYLMRHLSRLCKHTSLTDMNAKNLAIVWAPNLFRTPPTMNGIDNHMLNGLNVHTALCSYMITHADEVFGGDENEDEKLEEPETYADINEAELADYMDGIIEKSATIADISSHTDSRWPRFFRGKSVEGFWKFGRKPNGINHETPTEQIKWRRSHSTDASLHASRADSIISFMSKGMDELRDGVRNLRARARSLRPTSRPPPSPSVRRNRSQAPPSPNKPEIIHPTDKAMYESITASTVSYYSNDPYFAPKKSNLSSRLHRRNSIHDESSCEGTPKELNGGTPRERKVMFKKEDGEIDEDGKMPLHERSSPVEEWSSDSRDSPQLEMSRYDNVSPNGTLNRNRKDLISKSLSTPISFMELQRAQQLFLA</sequence>
<dbReference type="InterPro" id="IPR008936">
    <property type="entry name" value="Rho_GTPase_activation_prot"/>
</dbReference>
<dbReference type="Gene3D" id="1.10.555.10">
    <property type="entry name" value="Rho GTPase activation protein"/>
    <property type="match status" value="1"/>
</dbReference>
<evidence type="ECO:0000256" key="4">
    <source>
        <dbReference type="SAM" id="MobiDB-lite"/>
    </source>
</evidence>
<dbReference type="PROSITE" id="PS50238">
    <property type="entry name" value="RHOGAP"/>
    <property type="match status" value="1"/>
</dbReference>
<evidence type="ECO:0000259" key="5">
    <source>
        <dbReference type="PROSITE" id="PS50002"/>
    </source>
</evidence>
<accession>A0A2A2JSG8</accession>
<dbReference type="STRING" id="2018661.A0A2A2JSG8"/>
<dbReference type="InterPro" id="IPR001452">
    <property type="entry name" value="SH3_domain"/>
</dbReference>
<dbReference type="PROSITE" id="PS50002">
    <property type="entry name" value="SH3"/>
    <property type="match status" value="1"/>
</dbReference>
<dbReference type="Proteomes" id="UP000218231">
    <property type="component" value="Unassembled WGS sequence"/>
</dbReference>
<evidence type="ECO:0000256" key="3">
    <source>
        <dbReference type="PROSITE-ProRule" id="PRU00192"/>
    </source>
</evidence>
<dbReference type="Pfam" id="PF00620">
    <property type="entry name" value="RhoGAP"/>
    <property type="match status" value="1"/>
</dbReference>
<evidence type="ECO:0008006" key="9">
    <source>
        <dbReference type="Google" id="ProtNLM"/>
    </source>
</evidence>
<feature type="compositionally biased region" description="Basic and acidic residues" evidence="4">
    <location>
        <begin position="576"/>
        <end position="616"/>
    </location>
</feature>
<dbReference type="PANTHER" id="PTHR15729:SF10">
    <property type="entry name" value="GTPASE-ACTIVATING PROTEIN CDGAPR"/>
    <property type="match status" value="1"/>
</dbReference>
<keyword evidence="8" id="KW-1185">Reference proteome</keyword>
<dbReference type="InterPro" id="IPR036028">
    <property type="entry name" value="SH3-like_dom_sf"/>
</dbReference>
<feature type="region of interest" description="Disordered" evidence="4">
    <location>
        <begin position="482"/>
        <end position="519"/>
    </location>
</feature>
<dbReference type="InterPro" id="IPR051576">
    <property type="entry name" value="PX-Rho_GAP"/>
</dbReference>
<protein>
    <recommendedName>
        <fullName evidence="9">Rho-GAP domain-containing protein</fullName>
    </recommendedName>
</protein>
<evidence type="ECO:0000313" key="7">
    <source>
        <dbReference type="EMBL" id="PAV64684.1"/>
    </source>
</evidence>
<dbReference type="SMART" id="SM00324">
    <property type="entry name" value="RhoGAP"/>
    <property type="match status" value="1"/>
</dbReference>
<keyword evidence="1 3" id="KW-0728">SH3 domain</keyword>
<dbReference type="InterPro" id="IPR000198">
    <property type="entry name" value="RhoGAP_dom"/>
</dbReference>
<dbReference type="AlphaFoldDB" id="A0A2A2JSG8"/>
<feature type="domain" description="Rho-GAP" evidence="6">
    <location>
        <begin position="171"/>
        <end position="362"/>
    </location>
</feature>
<organism evidence="7 8">
    <name type="scientific">Diploscapter pachys</name>
    <dbReference type="NCBI Taxonomy" id="2018661"/>
    <lineage>
        <taxon>Eukaryota</taxon>
        <taxon>Metazoa</taxon>
        <taxon>Ecdysozoa</taxon>
        <taxon>Nematoda</taxon>
        <taxon>Chromadorea</taxon>
        <taxon>Rhabditida</taxon>
        <taxon>Rhabditina</taxon>
        <taxon>Rhabditomorpha</taxon>
        <taxon>Rhabditoidea</taxon>
        <taxon>Rhabditidae</taxon>
        <taxon>Diploscapter</taxon>
    </lineage>
</organism>
<evidence type="ECO:0000259" key="6">
    <source>
        <dbReference type="PROSITE" id="PS50238"/>
    </source>
</evidence>
<feature type="compositionally biased region" description="Polar residues" evidence="4">
    <location>
        <begin position="624"/>
        <end position="633"/>
    </location>
</feature>
<evidence type="ECO:0000256" key="2">
    <source>
        <dbReference type="ARBA" id="ARBA00022468"/>
    </source>
</evidence>
<reference evidence="7 8" key="1">
    <citation type="journal article" date="2017" name="Curr. Biol.">
        <title>Genome architecture and evolution of a unichromosomal asexual nematode.</title>
        <authorList>
            <person name="Fradin H."/>
            <person name="Zegar C."/>
            <person name="Gutwein M."/>
            <person name="Lucas J."/>
            <person name="Kovtun M."/>
            <person name="Corcoran D."/>
            <person name="Baugh L.R."/>
            <person name="Kiontke K."/>
            <person name="Gunsalus K."/>
            <person name="Fitch D.H."/>
            <person name="Piano F."/>
        </authorList>
    </citation>
    <scope>NUCLEOTIDE SEQUENCE [LARGE SCALE GENOMIC DNA]</scope>
    <source>
        <strain evidence="7">PF1309</strain>
    </source>
</reference>
<dbReference type="Gene3D" id="2.30.30.40">
    <property type="entry name" value="SH3 Domains"/>
    <property type="match status" value="1"/>
</dbReference>
<dbReference type="SUPFAM" id="SSF50044">
    <property type="entry name" value="SH3-domain"/>
    <property type="match status" value="1"/>
</dbReference>
<evidence type="ECO:0000313" key="8">
    <source>
        <dbReference type="Proteomes" id="UP000218231"/>
    </source>
</evidence>
<feature type="domain" description="SH3" evidence="5">
    <location>
        <begin position="54"/>
        <end position="133"/>
    </location>
</feature>
<dbReference type="OrthoDB" id="79452at2759"/>
<proteinExistence type="predicted"/>
<evidence type="ECO:0000256" key="1">
    <source>
        <dbReference type="ARBA" id="ARBA00022443"/>
    </source>
</evidence>
<dbReference type="EMBL" id="LIAE01010247">
    <property type="protein sequence ID" value="PAV64684.1"/>
    <property type="molecule type" value="Genomic_DNA"/>
</dbReference>
<keyword evidence="2" id="KW-0343">GTPase activation</keyword>
<dbReference type="GO" id="GO:0005096">
    <property type="term" value="F:GTPase activator activity"/>
    <property type="evidence" value="ECO:0007669"/>
    <property type="project" value="UniProtKB-KW"/>
</dbReference>
<dbReference type="PANTHER" id="PTHR15729">
    <property type="entry name" value="CDC42 GTPASE-ACTIVATING PROTEIN"/>
    <property type="match status" value="1"/>
</dbReference>
<comment type="caution">
    <text evidence="7">The sequence shown here is derived from an EMBL/GenBank/DDBJ whole genome shotgun (WGS) entry which is preliminary data.</text>
</comment>
<name>A0A2A2JSG8_9BILA</name>